<dbReference type="GO" id="GO:0016020">
    <property type="term" value="C:membrane"/>
    <property type="evidence" value="ECO:0007669"/>
    <property type="project" value="UniProtKB-SubCell"/>
</dbReference>
<proteinExistence type="inferred from homology"/>
<reference evidence="7 8" key="1">
    <citation type="submission" date="2018-10" db="EMBL/GenBank/DDBJ databases">
        <title>Comparative analysis of microorganisms from saline springs in Andes Mountain Range, Colombia.</title>
        <authorList>
            <person name="Rubin E."/>
        </authorList>
    </citation>
    <scope>NUCLEOTIDE SEQUENCE [LARGE SCALE GENOMIC DNA]</scope>
    <source>
        <strain evidence="7 8">USBA 36</strain>
    </source>
</reference>
<dbReference type="Pfam" id="PF03073">
    <property type="entry name" value="TspO_MBR"/>
    <property type="match status" value="1"/>
</dbReference>
<keyword evidence="4 6" id="KW-1133">Transmembrane helix</keyword>
<dbReference type="FunFam" id="1.20.1260.100:FF:000001">
    <property type="entry name" value="translocator protein 2"/>
    <property type="match status" value="1"/>
</dbReference>
<sequence>MNCKLFFTHAVWLPAFLFLGNPVPTTYVDSRHKGQGRFPDRIAPERRNRLISAIAFILIVVATASSGAIFKPGPWYETLRKPAWTPPKWAFPVVWTILYMMIAYAGWIVWQQAGWSAAMLAWGVQILANAAWSWLFFGRRRMDLALADIGVLWLSVAAFIVLAWPISTLAALLFLPYLVWVSTAGALNYSVLRLNSAR</sequence>
<dbReference type="AlphaFoldDB" id="A0A420WI42"/>
<dbReference type="InterPro" id="IPR038330">
    <property type="entry name" value="TspO/MBR-related_sf"/>
</dbReference>
<feature type="transmembrane region" description="Helical" evidence="6">
    <location>
        <begin position="144"/>
        <end position="164"/>
    </location>
</feature>
<comment type="subcellular location">
    <subcellularLocation>
        <location evidence="1">Membrane</location>
        <topology evidence="1">Multi-pass membrane protein</topology>
    </subcellularLocation>
</comment>
<keyword evidence="3 6" id="KW-0812">Transmembrane</keyword>
<dbReference type="Proteomes" id="UP000277424">
    <property type="component" value="Unassembled WGS sequence"/>
</dbReference>
<evidence type="ECO:0000256" key="6">
    <source>
        <dbReference type="SAM" id="Phobius"/>
    </source>
</evidence>
<evidence type="ECO:0000256" key="1">
    <source>
        <dbReference type="ARBA" id="ARBA00004141"/>
    </source>
</evidence>
<name>A0A420WI42_9PROT</name>
<evidence type="ECO:0000256" key="5">
    <source>
        <dbReference type="ARBA" id="ARBA00023136"/>
    </source>
</evidence>
<dbReference type="PANTHER" id="PTHR10057:SF0">
    <property type="entry name" value="TRANSLOCATOR PROTEIN"/>
    <property type="match status" value="1"/>
</dbReference>
<dbReference type="PANTHER" id="PTHR10057">
    <property type="entry name" value="PERIPHERAL-TYPE BENZODIAZEPINE RECEPTOR"/>
    <property type="match status" value="1"/>
</dbReference>
<dbReference type="GO" id="GO:0033013">
    <property type="term" value="P:tetrapyrrole metabolic process"/>
    <property type="evidence" value="ECO:0007669"/>
    <property type="project" value="UniProtKB-ARBA"/>
</dbReference>
<dbReference type="EMBL" id="RBIG01000002">
    <property type="protein sequence ID" value="RKQ70622.1"/>
    <property type="molecule type" value="Genomic_DNA"/>
</dbReference>
<dbReference type="InterPro" id="IPR004307">
    <property type="entry name" value="TspO_MBR"/>
</dbReference>
<keyword evidence="5 6" id="KW-0472">Membrane</keyword>
<evidence type="ECO:0000313" key="7">
    <source>
        <dbReference type="EMBL" id="RKQ70622.1"/>
    </source>
</evidence>
<evidence type="ECO:0000256" key="2">
    <source>
        <dbReference type="ARBA" id="ARBA00007524"/>
    </source>
</evidence>
<protein>
    <submittedName>
        <fullName evidence="7">Tryptophan-rich sensory protein</fullName>
    </submittedName>
</protein>
<feature type="transmembrane region" description="Helical" evidence="6">
    <location>
        <begin position="116"/>
        <end position="137"/>
    </location>
</feature>
<feature type="transmembrane region" description="Helical" evidence="6">
    <location>
        <begin position="90"/>
        <end position="110"/>
    </location>
</feature>
<feature type="transmembrane region" description="Helical" evidence="6">
    <location>
        <begin position="170"/>
        <end position="192"/>
    </location>
</feature>
<dbReference type="CDD" id="cd15904">
    <property type="entry name" value="TSPO_MBR"/>
    <property type="match status" value="1"/>
</dbReference>
<comment type="caution">
    <text evidence="7">The sequence shown here is derived from an EMBL/GenBank/DDBJ whole genome shotgun (WGS) entry which is preliminary data.</text>
</comment>
<accession>A0A420WI42</accession>
<organism evidence="7 8">
    <name type="scientific">Oceanibaculum indicum</name>
    <dbReference type="NCBI Taxonomy" id="526216"/>
    <lineage>
        <taxon>Bacteria</taxon>
        <taxon>Pseudomonadati</taxon>
        <taxon>Pseudomonadota</taxon>
        <taxon>Alphaproteobacteria</taxon>
        <taxon>Rhodospirillales</taxon>
        <taxon>Oceanibaculaceae</taxon>
        <taxon>Oceanibaculum</taxon>
    </lineage>
</organism>
<feature type="transmembrane region" description="Helical" evidence="6">
    <location>
        <begin position="49"/>
        <end position="70"/>
    </location>
</feature>
<evidence type="ECO:0000313" key="8">
    <source>
        <dbReference type="Proteomes" id="UP000277424"/>
    </source>
</evidence>
<comment type="similarity">
    <text evidence="2">Belongs to the TspO/BZRP family.</text>
</comment>
<evidence type="ECO:0000256" key="3">
    <source>
        <dbReference type="ARBA" id="ARBA00022692"/>
    </source>
</evidence>
<gene>
    <name evidence="7" type="ORF">BCL74_2572</name>
</gene>
<dbReference type="Gene3D" id="1.20.1260.100">
    <property type="entry name" value="TspO/MBR protein"/>
    <property type="match status" value="1"/>
</dbReference>
<evidence type="ECO:0000256" key="4">
    <source>
        <dbReference type="ARBA" id="ARBA00022989"/>
    </source>
</evidence>